<dbReference type="EMBL" id="LMWJ01000037">
    <property type="protein sequence ID" value="KUM67266.1"/>
    <property type="molecule type" value="Genomic_DNA"/>
</dbReference>
<keyword evidence="2" id="KW-1185">Reference proteome</keyword>
<reference evidence="1 2" key="1">
    <citation type="submission" date="2015-10" db="EMBL/GenBank/DDBJ databases">
        <title>Draft genome sequence of Streptomyces curacoi DSM 40107, type strain for the species Streptomyces curacoi.</title>
        <authorList>
            <person name="Ruckert C."/>
            <person name="Winkler A."/>
            <person name="Kalinowski J."/>
            <person name="Kampfer P."/>
            <person name="Glaeser S."/>
        </authorList>
    </citation>
    <scope>NUCLEOTIDE SEQUENCE [LARGE SCALE GENOMIC DNA]</scope>
    <source>
        <strain evidence="1 2">DSM 40107</strain>
    </source>
</reference>
<accession>A0A117NTR4</accession>
<dbReference type="STRING" id="146536.AQI70_36320"/>
<sequence length="104" mass="11380">MLLVRLLLALLDPPHREPGGAAPVLFALASFDPLRQDLHTWMTNQLIQDYPALDARAPGGALAPGRRDHTPARALVEHRLALPLLDGPDQVPDALRHHVLNSIN</sequence>
<dbReference type="RefSeq" id="WP_062156716.1">
    <property type="nucleotide sequence ID" value="NZ_KQ948001.1"/>
</dbReference>
<organism evidence="1 2">
    <name type="scientific">Streptomyces curacoi</name>
    <dbReference type="NCBI Taxonomy" id="146536"/>
    <lineage>
        <taxon>Bacteria</taxon>
        <taxon>Bacillati</taxon>
        <taxon>Actinomycetota</taxon>
        <taxon>Actinomycetes</taxon>
        <taxon>Kitasatosporales</taxon>
        <taxon>Streptomycetaceae</taxon>
        <taxon>Streptomyces</taxon>
    </lineage>
</organism>
<protein>
    <submittedName>
        <fullName evidence="1">Uncharacterized protein</fullName>
    </submittedName>
</protein>
<evidence type="ECO:0000313" key="1">
    <source>
        <dbReference type="EMBL" id="KUM67266.1"/>
    </source>
</evidence>
<comment type="caution">
    <text evidence="1">The sequence shown here is derived from an EMBL/GenBank/DDBJ whole genome shotgun (WGS) entry which is preliminary data.</text>
</comment>
<evidence type="ECO:0000313" key="2">
    <source>
        <dbReference type="Proteomes" id="UP000054024"/>
    </source>
</evidence>
<gene>
    <name evidence="1" type="ORF">AQI70_36320</name>
</gene>
<proteinExistence type="predicted"/>
<dbReference type="Proteomes" id="UP000054024">
    <property type="component" value="Unassembled WGS sequence"/>
</dbReference>
<name>A0A117NTR4_9ACTN</name>
<dbReference type="AlphaFoldDB" id="A0A117NTR4"/>
<dbReference type="OrthoDB" id="419058at2"/>